<feature type="domain" description="GtrA/DPMS transmembrane" evidence="7">
    <location>
        <begin position="76"/>
        <end position="204"/>
    </location>
</feature>
<evidence type="ECO:0000313" key="8">
    <source>
        <dbReference type="EMBL" id="OHA07517.1"/>
    </source>
</evidence>
<protein>
    <recommendedName>
        <fullName evidence="7">GtrA/DPMS transmembrane domain-containing protein</fullName>
    </recommendedName>
</protein>
<evidence type="ECO:0000256" key="6">
    <source>
        <dbReference type="SAM" id="Phobius"/>
    </source>
</evidence>
<name>A0A1G2L752_9BACT</name>
<accession>A0A1G2L752</accession>
<dbReference type="AlphaFoldDB" id="A0A1G2L752"/>
<proteinExistence type="inferred from homology"/>
<evidence type="ECO:0000256" key="5">
    <source>
        <dbReference type="ARBA" id="ARBA00023136"/>
    </source>
</evidence>
<comment type="similarity">
    <text evidence="2">Belongs to the GtrA family.</text>
</comment>
<evidence type="ECO:0000313" key="9">
    <source>
        <dbReference type="Proteomes" id="UP000177982"/>
    </source>
</evidence>
<dbReference type="PANTHER" id="PTHR38459:SF1">
    <property type="entry name" value="PROPHAGE BACTOPRENOL-LINKED GLUCOSE TRANSLOCASE HOMOLOG"/>
    <property type="match status" value="1"/>
</dbReference>
<feature type="transmembrane region" description="Helical" evidence="6">
    <location>
        <begin position="12"/>
        <end position="32"/>
    </location>
</feature>
<feature type="transmembrane region" description="Helical" evidence="6">
    <location>
        <begin position="44"/>
        <end position="65"/>
    </location>
</feature>
<dbReference type="Pfam" id="PF04138">
    <property type="entry name" value="GtrA_DPMS_TM"/>
    <property type="match status" value="1"/>
</dbReference>
<feature type="transmembrane region" description="Helical" evidence="6">
    <location>
        <begin position="146"/>
        <end position="167"/>
    </location>
</feature>
<dbReference type="InterPro" id="IPR051401">
    <property type="entry name" value="GtrA_CellWall_Glycosyl"/>
</dbReference>
<dbReference type="GO" id="GO:0000271">
    <property type="term" value="P:polysaccharide biosynthetic process"/>
    <property type="evidence" value="ECO:0007669"/>
    <property type="project" value="InterPro"/>
</dbReference>
<organism evidence="8 9">
    <name type="scientific">Candidatus Sungbacteria bacterium RIFCSPLOWO2_01_FULL_47_10</name>
    <dbReference type="NCBI Taxonomy" id="1802276"/>
    <lineage>
        <taxon>Bacteria</taxon>
        <taxon>Candidatus Sungiibacteriota</taxon>
    </lineage>
</organism>
<comment type="subcellular location">
    <subcellularLocation>
        <location evidence="1">Membrane</location>
        <topology evidence="1">Multi-pass membrane protein</topology>
    </subcellularLocation>
</comment>
<evidence type="ECO:0000256" key="1">
    <source>
        <dbReference type="ARBA" id="ARBA00004141"/>
    </source>
</evidence>
<feature type="transmembrane region" description="Helical" evidence="6">
    <location>
        <begin position="102"/>
        <end position="125"/>
    </location>
</feature>
<sequence length="227" mass="24916">MTQLPPKKDIINSLVLGELIFLFFLPFDRVVGVFEKSGLEHMRYIFAFAMPAATAGGYVVLFAIGKRIRIFIQLARYGLIGVTNTVMTLGIVNFLFLSTGVYSGYVADIFSAIAFFLVVTNSFFWNKYWTFNEGGGAKTGREYIQFFAVSISGALINVFVFHTVVNILGPQWGFSVKAWANVAVAIGIPISLAWNFTGYRVFVFKGAQKSISTEAKGSGAPPLSPQS</sequence>
<gene>
    <name evidence="8" type="ORF">A2934_03650</name>
</gene>
<keyword evidence="5 6" id="KW-0472">Membrane</keyword>
<evidence type="ECO:0000256" key="2">
    <source>
        <dbReference type="ARBA" id="ARBA00009399"/>
    </source>
</evidence>
<feature type="transmembrane region" description="Helical" evidence="6">
    <location>
        <begin position="77"/>
        <end position="96"/>
    </location>
</feature>
<evidence type="ECO:0000259" key="7">
    <source>
        <dbReference type="Pfam" id="PF04138"/>
    </source>
</evidence>
<keyword evidence="4 6" id="KW-1133">Transmembrane helix</keyword>
<comment type="caution">
    <text evidence="8">The sequence shown here is derived from an EMBL/GenBank/DDBJ whole genome shotgun (WGS) entry which is preliminary data.</text>
</comment>
<evidence type="ECO:0000256" key="4">
    <source>
        <dbReference type="ARBA" id="ARBA00022989"/>
    </source>
</evidence>
<dbReference type="PANTHER" id="PTHR38459">
    <property type="entry name" value="PROPHAGE BACTOPRENOL-LINKED GLUCOSE TRANSLOCASE HOMOLOG"/>
    <property type="match status" value="1"/>
</dbReference>
<dbReference type="InterPro" id="IPR007267">
    <property type="entry name" value="GtrA_DPMS_TM"/>
</dbReference>
<dbReference type="GO" id="GO:0005886">
    <property type="term" value="C:plasma membrane"/>
    <property type="evidence" value="ECO:0007669"/>
    <property type="project" value="TreeGrafter"/>
</dbReference>
<evidence type="ECO:0000256" key="3">
    <source>
        <dbReference type="ARBA" id="ARBA00022692"/>
    </source>
</evidence>
<dbReference type="Proteomes" id="UP000177982">
    <property type="component" value="Unassembled WGS sequence"/>
</dbReference>
<feature type="transmembrane region" description="Helical" evidence="6">
    <location>
        <begin position="179"/>
        <end position="202"/>
    </location>
</feature>
<reference evidence="8 9" key="1">
    <citation type="journal article" date="2016" name="Nat. Commun.">
        <title>Thousands of microbial genomes shed light on interconnected biogeochemical processes in an aquifer system.</title>
        <authorList>
            <person name="Anantharaman K."/>
            <person name="Brown C.T."/>
            <person name="Hug L.A."/>
            <person name="Sharon I."/>
            <person name="Castelle C.J."/>
            <person name="Probst A.J."/>
            <person name="Thomas B.C."/>
            <person name="Singh A."/>
            <person name="Wilkins M.J."/>
            <person name="Karaoz U."/>
            <person name="Brodie E.L."/>
            <person name="Williams K.H."/>
            <person name="Hubbard S.S."/>
            <person name="Banfield J.F."/>
        </authorList>
    </citation>
    <scope>NUCLEOTIDE SEQUENCE [LARGE SCALE GENOMIC DNA]</scope>
</reference>
<dbReference type="EMBL" id="MHQO01000008">
    <property type="protein sequence ID" value="OHA07517.1"/>
    <property type="molecule type" value="Genomic_DNA"/>
</dbReference>
<keyword evidence="3 6" id="KW-0812">Transmembrane</keyword>